<feature type="region of interest" description="Disordered" evidence="1">
    <location>
        <begin position="405"/>
        <end position="449"/>
    </location>
</feature>
<feature type="transmembrane region" description="Helical" evidence="2">
    <location>
        <begin position="295"/>
        <end position="328"/>
    </location>
</feature>
<sequence length="449" mass="46284">MGHTVQEPGEQGMRVTWTTPQQGRPAWTPPPRPGIVPLHPLTFGAVLGRSFTALRQNPRVLLGFALLVQVAAYIVVGAATAGVAFGVFSRLDTVTPGSDDYNAIMAGSFAITVLVAGILGLAAGVLGVIVQAVVVTEVAHEVLAEKLTLKALWRRVRPVAWRLIGYAAILGAAVLLGVGAVVLAISGLALLTPIAAVLAAILSVLGGIVLSLWLSTKLLLTPAAIILERATIRGGIARSWRLTRSRFWPILGVTIVIQLIFQVLAQIISIPFSLLGSTLSTIIAPTGADATTVPLSFIITVVAVQCLALVISAISTVVLSTATALLYVDCRMRHEGLDLDLLSYVEQRDAGAPGLADPYTVGIGRIAAPRHPAPAYAGQPGYGYPPQAYPALGYPAPGYAAPPAAYPAAPVPGGAPGAPAAAPAPAPDVAPAPTQWTAPGERPDDPSTP</sequence>
<accession>A0ABT7N0X0</accession>
<evidence type="ECO:0000256" key="1">
    <source>
        <dbReference type="SAM" id="MobiDB-lite"/>
    </source>
</evidence>
<feature type="transmembrane region" description="Helical" evidence="2">
    <location>
        <begin position="60"/>
        <end position="88"/>
    </location>
</feature>
<dbReference type="EMBL" id="JASXSZ010000004">
    <property type="protein sequence ID" value="MDL9980354.1"/>
    <property type="molecule type" value="Genomic_DNA"/>
</dbReference>
<gene>
    <name evidence="4" type="ORF">QSV35_13505</name>
</gene>
<evidence type="ECO:0000313" key="4">
    <source>
        <dbReference type="EMBL" id="MDL9980354.1"/>
    </source>
</evidence>
<keyword evidence="2" id="KW-0472">Membrane</keyword>
<keyword evidence="5" id="KW-1185">Reference proteome</keyword>
<dbReference type="RefSeq" id="WP_286289310.1">
    <property type="nucleotide sequence ID" value="NZ_JASXSZ010000004.1"/>
</dbReference>
<feature type="compositionally biased region" description="Low complexity" evidence="1">
    <location>
        <begin position="405"/>
        <end position="421"/>
    </location>
</feature>
<evidence type="ECO:0000259" key="3">
    <source>
        <dbReference type="Pfam" id="PF25231"/>
    </source>
</evidence>
<reference evidence="4 5" key="1">
    <citation type="submission" date="2023-06" db="EMBL/GenBank/DDBJ databases">
        <title>Microbacterium sp. nov., isolated from a waste landfill.</title>
        <authorList>
            <person name="Wen W."/>
        </authorList>
    </citation>
    <scope>NUCLEOTIDE SEQUENCE [LARGE SCALE GENOMIC DNA]</scope>
    <source>
        <strain evidence="4 5">ASV49</strain>
    </source>
</reference>
<proteinExistence type="predicted"/>
<name>A0ABT7N0X0_9MICO</name>
<evidence type="ECO:0000256" key="2">
    <source>
        <dbReference type="SAM" id="Phobius"/>
    </source>
</evidence>
<keyword evidence="2" id="KW-1133">Transmembrane helix</keyword>
<dbReference type="Proteomes" id="UP001235064">
    <property type="component" value="Unassembled WGS sequence"/>
</dbReference>
<evidence type="ECO:0000313" key="5">
    <source>
        <dbReference type="Proteomes" id="UP001235064"/>
    </source>
</evidence>
<comment type="caution">
    <text evidence="4">The sequence shown here is derived from an EMBL/GenBank/DDBJ whole genome shotgun (WGS) entry which is preliminary data.</text>
</comment>
<keyword evidence="2" id="KW-0812">Transmembrane</keyword>
<feature type="transmembrane region" description="Helical" evidence="2">
    <location>
        <begin position="247"/>
        <end position="275"/>
    </location>
</feature>
<organism evidence="4 5">
    <name type="scientific">Microbacterium candidum</name>
    <dbReference type="NCBI Taxonomy" id="3041922"/>
    <lineage>
        <taxon>Bacteria</taxon>
        <taxon>Bacillati</taxon>
        <taxon>Actinomycetota</taxon>
        <taxon>Actinomycetes</taxon>
        <taxon>Micrococcales</taxon>
        <taxon>Microbacteriaceae</taxon>
        <taxon>Microbacterium</taxon>
    </lineage>
</organism>
<feature type="transmembrane region" description="Helical" evidence="2">
    <location>
        <begin position="191"/>
        <end position="214"/>
    </location>
</feature>
<dbReference type="InterPro" id="IPR057169">
    <property type="entry name" value="DUF7847"/>
</dbReference>
<feature type="transmembrane region" description="Helical" evidence="2">
    <location>
        <begin position="108"/>
        <end position="138"/>
    </location>
</feature>
<dbReference type="Pfam" id="PF25231">
    <property type="entry name" value="DUF7847"/>
    <property type="match status" value="1"/>
</dbReference>
<protein>
    <recommendedName>
        <fullName evidence="3">DUF7847 domain-containing protein</fullName>
    </recommendedName>
</protein>
<feature type="transmembrane region" description="Helical" evidence="2">
    <location>
        <begin position="159"/>
        <end position="185"/>
    </location>
</feature>
<feature type="domain" description="DUF7847" evidence="3">
    <location>
        <begin position="44"/>
        <end position="328"/>
    </location>
</feature>